<proteinExistence type="predicted"/>
<organism evidence="1 2">
    <name type="scientific">Octopus vulgaris</name>
    <name type="common">Common octopus</name>
    <dbReference type="NCBI Taxonomy" id="6645"/>
    <lineage>
        <taxon>Eukaryota</taxon>
        <taxon>Metazoa</taxon>
        <taxon>Spiralia</taxon>
        <taxon>Lophotrochozoa</taxon>
        <taxon>Mollusca</taxon>
        <taxon>Cephalopoda</taxon>
        <taxon>Coleoidea</taxon>
        <taxon>Octopodiformes</taxon>
        <taxon>Octopoda</taxon>
        <taxon>Incirrata</taxon>
        <taxon>Octopodidae</taxon>
        <taxon>Octopus</taxon>
    </lineage>
</organism>
<dbReference type="EMBL" id="OX597834">
    <property type="protein sequence ID" value="CAI9738269.1"/>
    <property type="molecule type" value="Genomic_DNA"/>
</dbReference>
<sequence length="95" mass="11007">MKTYVKSDAAKTKTNRHIGTNEEYKLMSLICNVDSFCRIGKNFTISQYVLKILHRKLHCGAFKVNIHYSVLVTENQPQLFTVLWSFSYISPNFAD</sequence>
<accession>A0AA36BQH0</accession>
<evidence type="ECO:0000313" key="2">
    <source>
        <dbReference type="Proteomes" id="UP001162480"/>
    </source>
</evidence>
<dbReference type="Proteomes" id="UP001162480">
    <property type="component" value="Chromosome 21"/>
</dbReference>
<gene>
    <name evidence="1" type="ORF">OCTVUL_1B022857</name>
</gene>
<keyword evidence="2" id="KW-1185">Reference proteome</keyword>
<evidence type="ECO:0000313" key="1">
    <source>
        <dbReference type="EMBL" id="CAI9738269.1"/>
    </source>
</evidence>
<reference evidence="1" key="1">
    <citation type="submission" date="2023-08" db="EMBL/GenBank/DDBJ databases">
        <authorList>
            <person name="Alioto T."/>
            <person name="Alioto T."/>
            <person name="Gomez Garrido J."/>
        </authorList>
    </citation>
    <scope>NUCLEOTIDE SEQUENCE</scope>
</reference>
<name>A0AA36BQH0_OCTVU</name>
<dbReference type="AlphaFoldDB" id="A0AA36BQH0"/>
<protein>
    <submittedName>
        <fullName evidence="1">Uncharacterized protein</fullName>
    </submittedName>
</protein>